<feature type="compositionally biased region" description="Low complexity" evidence="13">
    <location>
        <begin position="1"/>
        <end position="15"/>
    </location>
</feature>
<evidence type="ECO:0000313" key="15">
    <source>
        <dbReference type="EMBL" id="KAJ0401080.1"/>
    </source>
</evidence>
<dbReference type="GO" id="GO:0008270">
    <property type="term" value="F:zinc ion binding"/>
    <property type="evidence" value="ECO:0007669"/>
    <property type="project" value="UniProtKB-KW"/>
</dbReference>
<dbReference type="Pfam" id="PF04181">
    <property type="entry name" value="RPAP2_Rtr1"/>
    <property type="match status" value="1"/>
</dbReference>
<evidence type="ECO:0000256" key="12">
    <source>
        <dbReference type="RuleBase" id="RU367080"/>
    </source>
</evidence>
<evidence type="ECO:0000256" key="11">
    <source>
        <dbReference type="PROSITE-ProRule" id="PRU00812"/>
    </source>
</evidence>
<feature type="region of interest" description="Disordered" evidence="13">
    <location>
        <begin position="1"/>
        <end position="24"/>
    </location>
</feature>
<dbReference type="AlphaFoldDB" id="A0AAD5MAZ2"/>
<dbReference type="InterPro" id="IPR038534">
    <property type="entry name" value="Rtr1/RPAP2_sf"/>
</dbReference>
<evidence type="ECO:0000256" key="7">
    <source>
        <dbReference type="ARBA" id="ARBA00022912"/>
    </source>
</evidence>
<feature type="domain" description="RTR1-type" evidence="14">
    <location>
        <begin position="48"/>
        <end position="130"/>
    </location>
</feature>
<keyword evidence="5 12" id="KW-0378">Hydrolase</keyword>
<dbReference type="GO" id="GO:0008420">
    <property type="term" value="F:RNA polymerase II CTD heptapeptide repeat phosphatase activity"/>
    <property type="evidence" value="ECO:0007669"/>
    <property type="project" value="UniProtKB-UniRule"/>
</dbReference>
<comment type="subcellular location">
    <subcellularLocation>
        <location evidence="1 12">Nucleus</location>
    </subcellularLocation>
</comment>
<evidence type="ECO:0000256" key="10">
    <source>
        <dbReference type="ARBA" id="ARBA00048336"/>
    </source>
</evidence>
<dbReference type="PANTHER" id="PTHR14732">
    <property type="entry name" value="RNA POLYMERASE II SUBUNIT B1 CTD PHOSPHATASE RPAP2-RELATED"/>
    <property type="match status" value="1"/>
</dbReference>
<organism evidence="15 16">
    <name type="scientific">Pythium insidiosum</name>
    <name type="common">Pythiosis disease agent</name>
    <dbReference type="NCBI Taxonomy" id="114742"/>
    <lineage>
        <taxon>Eukaryota</taxon>
        <taxon>Sar</taxon>
        <taxon>Stramenopiles</taxon>
        <taxon>Oomycota</taxon>
        <taxon>Peronosporomycetes</taxon>
        <taxon>Pythiales</taxon>
        <taxon>Pythiaceae</taxon>
        <taxon>Pythium</taxon>
    </lineage>
</organism>
<dbReference type="PANTHER" id="PTHR14732:SF0">
    <property type="entry name" value="RNA POLYMERASE II SUBUNIT B1 CTD PHOSPHATASE RPAP2-RELATED"/>
    <property type="match status" value="1"/>
</dbReference>
<proteinExistence type="inferred from homology"/>
<evidence type="ECO:0000313" key="16">
    <source>
        <dbReference type="Proteomes" id="UP001209570"/>
    </source>
</evidence>
<evidence type="ECO:0000256" key="3">
    <source>
        <dbReference type="ARBA" id="ARBA00022723"/>
    </source>
</evidence>
<keyword evidence="7 12" id="KW-0904">Protein phosphatase</keyword>
<feature type="compositionally biased region" description="Basic and acidic residues" evidence="13">
    <location>
        <begin position="141"/>
        <end position="151"/>
    </location>
</feature>
<dbReference type="InterPro" id="IPR007308">
    <property type="entry name" value="Rtr1/RPAP2_dom"/>
</dbReference>
<feature type="region of interest" description="Disordered" evidence="13">
    <location>
        <begin position="141"/>
        <end position="160"/>
    </location>
</feature>
<feature type="compositionally biased region" description="Acidic residues" evidence="13">
    <location>
        <begin position="256"/>
        <end position="273"/>
    </location>
</feature>
<dbReference type="EMBL" id="JAKCXM010000137">
    <property type="protein sequence ID" value="KAJ0401080.1"/>
    <property type="molecule type" value="Genomic_DNA"/>
</dbReference>
<comment type="function">
    <text evidence="12">Putative RNA polymerase II subunit B1 C-terminal domain (CTD) phosphatase involved in RNA polymerase II transcription regulation.</text>
</comment>
<reference evidence="15" key="1">
    <citation type="submission" date="2021-12" db="EMBL/GenBank/DDBJ databases">
        <title>Prjna785345.</title>
        <authorList>
            <person name="Rujirawat T."/>
            <person name="Krajaejun T."/>
        </authorList>
    </citation>
    <scope>NUCLEOTIDE SEQUENCE</scope>
    <source>
        <strain evidence="15">Pi057C3</strain>
    </source>
</reference>
<evidence type="ECO:0000256" key="1">
    <source>
        <dbReference type="ARBA" id="ARBA00004123"/>
    </source>
</evidence>
<name>A0AAD5MAZ2_PYTIN</name>
<comment type="caution">
    <text evidence="15">The sequence shown here is derived from an EMBL/GenBank/DDBJ whole genome shotgun (WGS) entry which is preliminary data.</text>
</comment>
<dbReference type="EC" id="3.1.3.16" evidence="12"/>
<accession>A0AAD5MAZ2</accession>
<feature type="region of interest" description="Disordered" evidence="13">
    <location>
        <begin position="252"/>
        <end position="278"/>
    </location>
</feature>
<comment type="similarity">
    <text evidence="2 11 12">Belongs to the RPAP2 family.</text>
</comment>
<gene>
    <name evidence="15" type="ORF">P43SY_005685</name>
</gene>
<comment type="catalytic activity">
    <reaction evidence="9 12">
        <text>O-phospho-L-seryl-[protein] + H2O = L-seryl-[protein] + phosphate</text>
        <dbReference type="Rhea" id="RHEA:20629"/>
        <dbReference type="Rhea" id="RHEA-COMP:9863"/>
        <dbReference type="Rhea" id="RHEA-COMP:11604"/>
        <dbReference type="ChEBI" id="CHEBI:15377"/>
        <dbReference type="ChEBI" id="CHEBI:29999"/>
        <dbReference type="ChEBI" id="CHEBI:43474"/>
        <dbReference type="ChEBI" id="CHEBI:83421"/>
        <dbReference type="EC" id="3.1.3.16"/>
    </reaction>
</comment>
<dbReference type="Proteomes" id="UP001209570">
    <property type="component" value="Unassembled WGS sequence"/>
</dbReference>
<keyword evidence="8 12" id="KW-0539">Nucleus</keyword>
<keyword evidence="16" id="KW-1185">Reference proteome</keyword>
<sequence>MPTTTTSMAMATAAPSPTPTPQGSSVREAFRLMSTLLFPSIPPAYLDRCARILQRRHLETVFEERAVQLLCAFPPCANRLRESSAKYRISLAKHEIYDAQSEKQFCSEQCLKKARVYLARLATKPPQLVPSLLDVFGTDRPNPHTFEEPETKSSTSARGHAAAQRARTIWAKTDDLGVVERKPPSLVNEVTVPSDLASSDAAITEHASPAAPAQEFPDAAQAVLIEGFVFPAHKSSLAKKVERGWQDADARRDDDIVVSDSEESTGFDDDDDASSTSSVVMSDFADDDEEEELVSSDDLPLFINLWRMFSAWATHNTNLVVAGRAPQDIDGQAAKPKAKETADEKKARENAARAALLVFNERLNAFSMMLSRHLPTVSRQLSLLCDRHVNQRLDTIVKTLEFRDAIDGRNSHQWSCIAAVLLLVAHEKRVESLSEAQKSALTATTKLDLQEIAQLLQLFYALRDDSEICVDADVSPTSVNDDQVQKPKVAVDPSDPNSRPCRKCRRIKAKCICEAKEKSKNQAAEFSVGEMEQMFRDALTLREQYEDLMESAALSGVSVADISESVYDAVD</sequence>
<evidence type="ECO:0000259" key="14">
    <source>
        <dbReference type="PROSITE" id="PS51479"/>
    </source>
</evidence>
<evidence type="ECO:0000256" key="2">
    <source>
        <dbReference type="ARBA" id="ARBA00005676"/>
    </source>
</evidence>
<dbReference type="GO" id="GO:0005634">
    <property type="term" value="C:nucleus"/>
    <property type="evidence" value="ECO:0007669"/>
    <property type="project" value="UniProtKB-SubCell"/>
</dbReference>
<comment type="catalytic activity">
    <reaction evidence="10 12">
        <text>O-phospho-L-threonyl-[protein] + H2O = L-threonyl-[protein] + phosphate</text>
        <dbReference type="Rhea" id="RHEA:47004"/>
        <dbReference type="Rhea" id="RHEA-COMP:11060"/>
        <dbReference type="Rhea" id="RHEA-COMP:11605"/>
        <dbReference type="ChEBI" id="CHEBI:15377"/>
        <dbReference type="ChEBI" id="CHEBI:30013"/>
        <dbReference type="ChEBI" id="CHEBI:43474"/>
        <dbReference type="ChEBI" id="CHEBI:61977"/>
        <dbReference type="EC" id="3.1.3.16"/>
    </reaction>
</comment>
<dbReference type="PROSITE" id="PS51479">
    <property type="entry name" value="ZF_RTR1"/>
    <property type="match status" value="1"/>
</dbReference>
<dbReference type="InterPro" id="IPR039693">
    <property type="entry name" value="Rtr1/RPAP2"/>
</dbReference>
<dbReference type="GO" id="GO:0043175">
    <property type="term" value="F:RNA polymerase core enzyme binding"/>
    <property type="evidence" value="ECO:0007669"/>
    <property type="project" value="UniProtKB-UniRule"/>
</dbReference>
<evidence type="ECO:0000256" key="6">
    <source>
        <dbReference type="ARBA" id="ARBA00022833"/>
    </source>
</evidence>
<evidence type="ECO:0000256" key="8">
    <source>
        <dbReference type="ARBA" id="ARBA00023242"/>
    </source>
</evidence>
<evidence type="ECO:0000256" key="4">
    <source>
        <dbReference type="ARBA" id="ARBA00022771"/>
    </source>
</evidence>
<protein>
    <recommendedName>
        <fullName evidence="12">RNA polymerase II subunit B1 CTD phosphatase RPAP2 homolog</fullName>
        <ecNumber evidence="12">3.1.3.16</ecNumber>
    </recommendedName>
</protein>
<keyword evidence="4 12" id="KW-0863">Zinc-finger</keyword>
<dbReference type="Gene3D" id="1.25.40.820">
    <property type="match status" value="1"/>
</dbReference>
<dbReference type="GO" id="GO:0005737">
    <property type="term" value="C:cytoplasm"/>
    <property type="evidence" value="ECO:0007669"/>
    <property type="project" value="TreeGrafter"/>
</dbReference>
<evidence type="ECO:0000256" key="9">
    <source>
        <dbReference type="ARBA" id="ARBA00047761"/>
    </source>
</evidence>
<evidence type="ECO:0000256" key="5">
    <source>
        <dbReference type="ARBA" id="ARBA00022801"/>
    </source>
</evidence>
<keyword evidence="3 12" id="KW-0479">Metal-binding</keyword>
<keyword evidence="6 12" id="KW-0862">Zinc</keyword>
<evidence type="ECO:0000256" key="13">
    <source>
        <dbReference type="SAM" id="MobiDB-lite"/>
    </source>
</evidence>